<reference evidence="1" key="2">
    <citation type="submission" date="2018-10" db="UniProtKB">
        <authorList>
            <consortium name="EnsemblPlants"/>
        </authorList>
    </citation>
    <scope>IDENTIFICATION</scope>
</reference>
<organism evidence="1">
    <name type="scientific">Triticum aestivum</name>
    <name type="common">Wheat</name>
    <dbReference type="NCBI Taxonomy" id="4565"/>
    <lineage>
        <taxon>Eukaryota</taxon>
        <taxon>Viridiplantae</taxon>
        <taxon>Streptophyta</taxon>
        <taxon>Embryophyta</taxon>
        <taxon>Tracheophyta</taxon>
        <taxon>Spermatophyta</taxon>
        <taxon>Magnoliopsida</taxon>
        <taxon>Liliopsida</taxon>
        <taxon>Poales</taxon>
        <taxon>Poaceae</taxon>
        <taxon>BOP clade</taxon>
        <taxon>Pooideae</taxon>
        <taxon>Triticodae</taxon>
        <taxon>Triticeae</taxon>
        <taxon>Triticinae</taxon>
        <taxon>Triticum</taxon>
    </lineage>
</organism>
<evidence type="ECO:0000313" key="1">
    <source>
        <dbReference type="EnsemblPlants" id="TraesCS1B02G407100.1"/>
    </source>
</evidence>
<dbReference type="Gramene" id="TraesNOR1B03G00381460.1">
    <property type="protein sequence ID" value="TraesNOR1B03G00381460.1"/>
    <property type="gene ID" value="TraesNOR1B03G00381460"/>
</dbReference>
<proteinExistence type="predicted"/>
<evidence type="ECO:0000313" key="2">
    <source>
        <dbReference type="Proteomes" id="UP000019116"/>
    </source>
</evidence>
<dbReference type="Gramene" id="TraesLDM1B03G00377110.1">
    <property type="protein sequence ID" value="TraesLDM1B03G00377110.1"/>
    <property type="gene ID" value="TraesLDM1B03G00377110"/>
</dbReference>
<accession>A0A3B5Z3K3</accession>
<dbReference type="Gramene" id="TraesCS1B02G407100.1">
    <property type="protein sequence ID" value="TraesCS1B02G407100.1"/>
    <property type="gene ID" value="TraesCS1B02G407100"/>
</dbReference>
<sequence length="109" mass="12205">MAYPLLGPDFFCFQQRRSSFPCAFGGGFPCSRPPSHGAATQCYVVVHLDANGMLGMYWSDNNMYEMSDNAKDADLMIDEQFGQALGQLEGGPHHVQDDGYGGRDWWRFL</sequence>
<dbReference type="AlphaFoldDB" id="A0A3B5Z3K3"/>
<dbReference type="EnsemblPlants" id="TraesCS1B02G407100.1">
    <property type="protein sequence ID" value="TraesCS1B02G407100.1"/>
    <property type="gene ID" value="TraesCS1B02G407100"/>
</dbReference>
<protein>
    <submittedName>
        <fullName evidence="1">Uncharacterized protein</fullName>
    </submittedName>
</protein>
<dbReference type="Gramene" id="TraesCS1B03G1095900.1">
    <property type="protein sequence ID" value="TraesCS1B03G1095900.1.CDS"/>
    <property type="gene ID" value="TraesCS1B03G1095900"/>
</dbReference>
<keyword evidence="2" id="KW-1185">Reference proteome</keyword>
<reference evidence="1" key="1">
    <citation type="submission" date="2018-08" db="EMBL/GenBank/DDBJ databases">
        <authorList>
            <person name="Rossello M."/>
        </authorList>
    </citation>
    <scope>NUCLEOTIDE SEQUENCE [LARGE SCALE GENOMIC DNA]</scope>
    <source>
        <strain evidence="1">cv. Chinese Spring</strain>
    </source>
</reference>
<dbReference type="Proteomes" id="UP000019116">
    <property type="component" value="Chromosome 1B"/>
</dbReference>
<dbReference type="Gramene" id="TraesROB_scaffold_049147_01G000200.1">
    <property type="protein sequence ID" value="TraesROB_scaffold_049147_01G000200.1"/>
    <property type="gene ID" value="TraesROB_scaffold_049147_01G000200"/>
</dbReference>
<dbReference type="OrthoDB" id="191139at2759"/>
<name>A0A3B5Z3K3_WHEAT</name>